<dbReference type="Proteomes" id="UP000663848">
    <property type="component" value="Unassembled WGS sequence"/>
</dbReference>
<dbReference type="AlphaFoldDB" id="A0A822BTV9"/>
<gene>
    <name evidence="3" type="ORF">QYT958_LOCUS40557</name>
</gene>
<sequence>KMNQSSQKPSSILQPSKSASSRYADDTLSLGSIDIVSQNNLLRICRLTTTPGQKFGFDLNPNDDRHIISNVVKNSPAARSNLNENDRVIQID</sequence>
<comment type="caution">
    <text evidence="3">The sequence shown here is derived from an EMBL/GenBank/DDBJ whole genome shotgun (WGS) entry which is preliminary data.</text>
</comment>
<dbReference type="PROSITE" id="PS50106">
    <property type="entry name" value="PDZ"/>
    <property type="match status" value="1"/>
</dbReference>
<feature type="region of interest" description="Disordered" evidence="1">
    <location>
        <begin position="1"/>
        <end position="20"/>
    </location>
</feature>
<proteinExistence type="predicted"/>
<feature type="non-terminal residue" evidence="3">
    <location>
        <position position="1"/>
    </location>
</feature>
<dbReference type="InterPro" id="IPR001478">
    <property type="entry name" value="PDZ"/>
</dbReference>
<evidence type="ECO:0000313" key="4">
    <source>
        <dbReference type="Proteomes" id="UP000663848"/>
    </source>
</evidence>
<feature type="non-terminal residue" evidence="3">
    <location>
        <position position="92"/>
    </location>
</feature>
<evidence type="ECO:0000259" key="2">
    <source>
        <dbReference type="PROSITE" id="PS50106"/>
    </source>
</evidence>
<dbReference type="SUPFAM" id="SSF50156">
    <property type="entry name" value="PDZ domain-like"/>
    <property type="match status" value="1"/>
</dbReference>
<reference evidence="3" key="1">
    <citation type="submission" date="2021-02" db="EMBL/GenBank/DDBJ databases">
        <authorList>
            <person name="Nowell W R."/>
        </authorList>
    </citation>
    <scope>NUCLEOTIDE SEQUENCE</scope>
</reference>
<dbReference type="InterPro" id="IPR036034">
    <property type="entry name" value="PDZ_sf"/>
</dbReference>
<organism evidence="3 4">
    <name type="scientific">Rotaria socialis</name>
    <dbReference type="NCBI Taxonomy" id="392032"/>
    <lineage>
        <taxon>Eukaryota</taxon>
        <taxon>Metazoa</taxon>
        <taxon>Spiralia</taxon>
        <taxon>Gnathifera</taxon>
        <taxon>Rotifera</taxon>
        <taxon>Eurotatoria</taxon>
        <taxon>Bdelloidea</taxon>
        <taxon>Philodinida</taxon>
        <taxon>Philodinidae</taxon>
        <taxon>Rotaria</taxon>
    </lineage>
</organism>
<dbReference type="EMBL" id="CAJOBR010042292">
    <property type="protein sequence ID" value="CAF5029374.1"/>
    <property type="molecule type" value="Genomic_DNA"/>
</dbReference>
<evidence type="ECO:0000256" key="1">
    <source>
        <dbReference type="SAM" id="MobiDB-lite"/>
    </source>
</evidence>
<dbReference type="Gene3D" id="2.30.42.10">
    <property type="match status" value="1"/>
</dbReference>
<feature type="domain" description="PDZ" evidence="2">
    <location>
        <begin position="41"/>
        <end position="92"/>
    </location>
</feature>
<protein>
    <recommendedName>
        <fullName evidence="2">PDZ domain-containing protein</fullName>
    </recommendedName>
</protein>
<name>A0A822BTV9_9BILA</name>
<dbReference type="Pfam" id="PF00595">
    <property type="entry name" value="PDZ"/>
    <property type="match status" value="1"/>
</dbReference>
<evidence type="ECO:0000313" key="3">
    <source>
        <dbReference type="EMBL" id="CAF5029374.1"/>
    </source>
</evidence>
<accession>A0A822BTV9</accession>